<dbReference type="OrthoDB" id="8673173at2"/>
<dbReference type="EMBL" id="LPJR01000066">
    <property type="protein sequence ID" value="KWF23259.1"/>
    <property type="molecule type" value="Genomic_DNA"/>
</dbReference>
<name>A0A132EAA6_9BURK</name>
<dbReference type="GO" id="GO:0016787">
    <property type="term" value="F:hydrolase activity"/>
    <property type="evidence" value="ECO:0007669"/>
    <property type="project" value="UniProtKB-KW"/>
</dbReference>
<comment type="caution">
    <text evidence="3">The sequence shown here is derived from an EMBL/GenBank/DDBJ whole genome shotgun (WGS) entry which is preliminary data.</text>
</comment>
<dbReference type="InterPro" id="IPR006680">
    <property type="entry name" value="Amidohydro-rel"/>
</dbReference>
<dbReference type="PANTHER" id="PTHR21240">
    <property type="entry name" value="2-AMINO-3-CARBOXYLMUCONATE-6-SEMIALDEHYDE DECARBOXYLASE"/>
    <property type="match status" value="1"/>
</dbReference>
<dbReference type="GO" id="GO:0005737">
    <property type="term" value="C:cytoplasm"/>
    <property type="evidence" value="ECO:0007669"/>
    <property type="project" value="TreeGrafter"/>
</dbReference>
<evidence type="ECO:0000256" key="1">
    <source>
        <dbReference type="ARBA" id="ARBA00023239"/>
    </source>
</evidence>
<organism evidence="3 4">
    <name type="scientific">Burkholderia pseudomultivorans</name>
    <dbReference type="NCBI Taxonomy" id="1207504"/>
    <lineage>
        <taxon>Bacteria</taxon>
        <taxon>Pseudomonadati</taxon>
        <taxon>Pseudomonadota</taxon>
        <taxon>Betaproteobacteria</taxon>
        <taxon>Burkholderiales</taxon>
        <taxon>Burkholderiaceae</taxon>
        <taxon>Burkholderia</taxon>
        <taxon>Burkholderia cepacia complex</taxon>
    </lineage>
</organism>
<evidence type="ECO:0000313" key="4">
    <source>
        <dbReference type="Proteomes" id="UP000062912"/>
    </source>
</evidence>
<gene>
    <name evidence="3" type="ORF">WT56_26395</name>
</gene>
<dbReference type="SUPFAM" id="SSF51556">
    <property type="entry name" value="Metallo-dependent hydrolases"/>
    <property type="match status" value="1"/>
</dbReference>
<dbReference type="Proteomes" id="UP000062912">
    <property type="component" value="Unassembled WGS sequence"/>
</dbReference>
<dbReference type="Pfam" id="PF04909">
    <property type="entry name" value="Amidohydro_2"/>
    <property type="match status" value="1"/>
</dbReference>
<dbReference type="GO" id="GO:0019748">
    <property type="term" value="P:secondary metabolic process"/>
    <property type="evidence" value="ECO:0007669"/>
    <property type="project" value="TreeGrafter"/>
</dbReference>
<dbReference type="AlphaFoldDB" id="A0A132EAA6"/>
<dbReference type="Gene3D" id="3.20.20.140">
    <property type="entry name" value="Metal-dependent hydrolases"/>
    <property type="match status" value="1"/>
</dbReference>
<proteinExistence type="predicted"/>
<keyword evidence="1" id="KW-0456">Lyase</keyword>
<dbReference type="InterPro" id="IPR032465">
    <property type="entry name" value="ACMSD"/>
</dbReference>
<dbReference type="PANTHER" id="PTHR21240:SF28">
    <property type="entry name" value="ISO-OROTATE DECARBOXYLASE (EUROFUNG)"/>
    <property type="match status" value="1"/>
</dbReference>
<reference evidence="3 4" key="1">
    <citation type="submission" date="2015-11" db="EMBL/GenBank/DDBJ databases">
        <title>Expanding the genomic diversity of Burkholderia species for the development of highly accurate diagnostics.</title>
        <authorList>
            <person name="Sahl J."/>
            <person name="Keim P."/>
            <person name="Wagner D."/>
        </authorList>
    </citation>
    <scope>NUCLEOTIDE SEQUENCE [LARGE SCALE GENOMIC DNA]</scope>
    <source>
        <strain evidence="3 4">MSMB368WGS</strain>
    </source>
</reference>
<evidence type="ECO:0000313" key="3">
    <source>
        <dbReference type="EMBL" id="KWF23259.1"/>
    </source>
</evidence>
<dbReference type="InterPro" id="IPR032466">
    <property type="entry name" value="Metal_Hydrolase"/>
</dbReference>
<evidence type="ECO:0000259" key="2">
    <source>
        <dbReference type="Pfam" id="PF04909"/>
    </source>
</evidence>
<keyword evidence="3" id="KW-0378">Hydrolase</keyword>
<sequence length="351" mass="38747">MHRIDVHHHFVPPAYRIAMGRHGLNHVAGAELPKWSPEISLSVMDSNAIKTALLSISAPGVYFGNVNEACGLARECNEYAARTRDAYPGRFGSFAVLPMPFTEESCREAVYAFDVLNAEGVVLLGSTEGKFLGAPEFDELMAELDRRRAVVFVHPNMHRTSEDLELGAPGFLVEFLCDTTRAALNLILTGTLERYPRIRWVLAHAGGFLPYVAWRLSLANLMPEWASKAPAGVLTYIRRFYFDTALSPAAYPQAALRELVEPTQILFGSDFPFAPEPVTAMQCDTLEHSPIWSGQAIANIERDNAMRLFPRFAVGNEGSVDAASRKDGRLTSLKNAAAGVSVRLIDKLRNR</sequence>
<accession>A0A132EAA6</accession>
<dbReference type="GO" id="GO:0016831">
    <property type="term" value="F:carboxy-lyase activity"/>
    <property type="evidence" value="ECO:0007669"/>
    <property type="project" value="InterPro"/>
</dbReference>
<protein>
    <submittedName>
        <fullName evidence="3">Amidohydrolase</fullName>
    </submittedName>
</protein>
<feature type="domain" description="Amidohydrolase-related" evidence="2">
    <location>
        <begin position="4"/>
        <end position="310"/>
    </location>
</feature>